<evidence type="ECO:0000256" key="1">
    <source>
        <dbReference type="SAM" id="Phobius"/>
    </source>
</evidence>
<reference evidence="2 3" key="1">
    <citation type="journal article" date="2013" name="Genome Biol.">
        <title>The genome sequence of the most widely cultivated cacao type and its use to identify candidate genes regulating pod color.</title>
        <authorList>
            <person name="Motamayor J.C."/>
            <person name="Mockaitis K."/>
            <person name="Schmutz J."/>
            <person name="Haiminen N."/>
            <person name="Iii D.L."/>
            <person name="Cornejo O."/>
            <person name="Findley S.D."/>
            <person name="Zheng P."/>
            <person name="Utro F."/>
            <person name="Royaert S."/>
            <person name="Saski C."/>
            <person name="Jenkins J."/>
            <person name="Podicheti R."/>
            <person name="Zhao M."/>
            <person name="Scheffler B.E."/>
            <person name="Stack J.C."/>
            <person name="Feltus F.A."/>
            <person name="Mustiga G.M."/>
            <person name="Amores F."/>
            <person name="Phillips W."/>
            <person name="Marelli J.P."/>
            <person name="May G.D."/>
            <person name="Shapiro H."/>
            <person name="Ma J."/>
            <person name="Bustamante C.D."/>
            <person name="Schnell R.J."/>
            <person name="Main D."/>
            <person name="Gilbert D."/>
            <person name="Parida L."/>
            <person name="Kuhn D.N."/>
        </authorList>
    </citation>
    <scope>NUCLEOTIDE SEQUENCE [LARGE SCALE GENOMIC DNA]</scope>
    <source>
        <strain evidence="3">cv. Matina 1-6</strain>
    </source>
</reference>
<keyword evidence="3" id="KW-1185">Reference proteome</keyword>
<dbReference type="HOGENOM" id="CLU_2676069_0_0_1"/>
<dbReference type="Gramene" id="EOY03672">
    <property type="protein sequence ID" value="EOY03672"/>
    <property type="gene ID" value="TCM_018762"/>
</dbReference>
<accession>A0A061EH25</accession>
<dbReference type="InParanoid" id="A0A061EH25"/>
<organism evidence="2 3">
    <name type="scientific">Theobroma cacao</name>
    <name type="common">Cacao</name>
    <name type="synonym">Cocoa</name>
    <dbReference type="NCBI Taxonomy" id="3641"/>
    <lineage>
        <taxon>Eukaryota</taxon>
        <taxon>Viridiplantae</taxon>
        <taxon>Streptophyta</taxon>
        <taxon>Embryophyta</taxon>
        <taxon>Tracheophyta</taxon>
        <taxon>Spermatophyta</taxon>
        <taxon>Magnoliopsida</taxon>
        <taxon>eudicotyledons</taxon>
        <taxon>Gunneridae</taxon>
        <taxon>Pentapetalae</taxon>
        <taxon>rosids</taxon>
        <taxon>malvids</taxon>
        <taxon>Malvales</taxon>
        <taxon>Malvaceae</taxon>
        <taxon>Byttnerioideae</taxon>
        <taxon>Theobroma</taxon>
    </lineage>
</organism>
<dbReference type="EMBL" id="CM001882">
    <property type="protein sequence ID" value="EOY03672.1"/>
    <property type="molecule type" value="Genomic_DNA"/>
</dbReference>
<evidence type="ECO:0000313" key="2">
    <source>
        <dbReference type="EMBL" id="EOY03672.1"/>
    </source>
</evidence>
<keyword evidence="1" id="KW-1133">Transmembrane helix</keyword>
<dbReference type="AlphaFoldDB" id="A0A061EH25"/>
<dbReference type="Proteomes" id="UP000026915">
    <property type="component" value="Chromosome 4"/>
</dbReference>
<protein>
    <submittedName>
        <fullName evidence="2">Uncharacterized protein</fullName>
    </submittedName>
</protein>
<gene>
    <name evidence="2" type="ORF">TCM_018762</name>
</gene>
<name>A0A061EH25_THECC</name>
<feature type="transmembrane region" description="Helical" evidence="1">
    <location>
        <begin position="27"/>
        <end position="57"/>
    </location>
</feature>
<sequence length="75" mass="8956">MKITISCQGCGLWSHSTYPKQPPHLKFSFYCISMYLVFLACLVPIYLFEYFVGLVYLKFVMYLFEMRDSNVWSFL</sequence>
<keyword evidence="1" id="KW-0812">Transmembrane</keyword>
<evidence type="ECO:0000313" key="3">
    <source>
        <dbReference type="Proteomes" id="UP000026915"/>
    </source>
</evidence>
<proteinExistence type="predicted"/>
<keyword evidence="1" id="KW-0472">Membrane</keyword>